<keyword evidence="6" id="KW-0464">Manganese</keyword>
<dbReference type="SUPFAM" id="SSF55811">
    <property type="entry name" value="Nudix"/>
    <property type="match status" value="1"/>
</dbReference>
<evidence type="ECO:0000256" key="2">
    <source>
        <dbReference type="ARBA" id="ARBA00001946"/>
    </source>
</evidence>
<evidence type="ECO:0000256" key="4">
    <source>
        <dbReference type="ARBA" id="ARBA00022801"/>
    </source>
</evidence>
<feature type="domain" description="Nudix hydrolase" evidence="7">
    <location>
        <begin position="30"/>
        <end position="239"/>
    </location>
</feature>
<evidence type="ECO:0000256" key="6">
    <source>
        <dbReference type="ARBA" id="ARBA00023211"/>
    </source>
</evidence>
<dbReference type="InterPro" id="IPR000086">
    <property type="entry name" value="NUDIX_hydrolase_dom"/>
</dbReference>
<dbReference type="EMBL" id="UINC01015265">
    <property type="protein sequence ID" value="SVA64414.1"/>
    <property type="molecule type" value="Genomic_DNA"/>
</dbReference>
<keyword evidence="5" id="KW-0460">Magnesium</keyword>
<evidence type="ECO:0000313" key="8">
    <source>
        <dbReference type="EMBL" id="SVA64414.1"/>
    </source>
</evidence>
<dbReference type="CDD" id="cd18870">
    <property type="entry name" value="NUDIX_AcylCoAdiphos_Nudt19"/>
    <property type="match status" value="1"/>
</dbReference>
<name>A0A381XI31_9ZZZZ</name>
<organism evidence="8">
    <name type="scientific">marine metagenome</name>
    <dbReference type="NCBI Taxonomy" id="408172"/>
    <lineage>
        <taxon>unclassified sequences</taxon>
        <taxon>metagenomes</taxon>
        <taxon>ecological metagenomes</taxon>
    </lineage>
</organism>
<reference evidence="8" key="1">
    <citation type="submission" date="2018-05" db="EMBL/GenBank/DDBJ databases">
        <authorList>
            <person name="Lanie J.A."/>
            <person name="Ng W.-L."/>
            <person name="Kazmierczak K.M."/>
            <person name="Andrzejewski T.M."/>
            <person name="Davidsen T.M."/>
            <person name="Wayne K.J."/>
            <person name="Tettelin H."/>
            <person name="Glass J.I."/>
            <person name="Rusch D."/>
            <person name="Podicherti R."/>
            <person name="Tsui H.-C.T."/>
            <person name="Winkler M.E."/>
        </authorList>
    </citation>
    <scope>NUCLEOTIDE SEQUENCE</scope>
</reference>
<sequence>MDDSGLVIPEDRLPERFADNVDNQLAQTATAHPAATVVLMRDVDGGLEVLLLKRVRSSGFVPGVWVFPGGSVDAADSSPKVLDRARGLRLRDAEVRMDLQDTRTPAIAYYFAALREAFEETGILVGRSGRNERIPTAHSEPRILAARKRLLAGQCLFADILEEFDVFLDLGAVEYIAHWITPTAEPRRYDTRFFAAAVDEDVVPSIHEEEVTDAVWMGPQEALTRSKAGSFPMVFPTLKTLEALANLDSTTEVLEQFRARSIPSILPRLIRTSDGVMVRIPEIISEHDR</sequence>
<dbReference type="GO" id="GO:0046872">
    <property type="term" value="F:metal ion binding"/>
    <property type="evidence" value="ECO:0007669"/>
    <property type="project" value="UniProtKB-KW"/>
</dbReference>
<keyword evidence="3" id="KW-0479">Metal-binding</keyword>
<proteinExistence type="predicted"/>
<accession>A0A381XI31</accession>
<comment type="cofactor">
    <cofactor evidence="2">
        <name>Mg(2+)</name>
        <dbReference type="ChEBI" id="CHEBI:18420"/>
    </cofactor>
</comment>
<evidence type="ECO:0000256" key="3">
    <source>
        <dbReference type="ARBA" id="ARBA00022723"/>
    </source>
</evidence>
<gene>
    <name evidence="8" type="ORF">METZ01_LOCUS117268</name>
</gene>
<dbReference type="AlphaFoldDB" id="A0A381XI31"/>
<evidence type="ECO:0000259" key="7">
    <source>
        <dbReference type="PROSITE" id="PS51462"/>
    </source>
</evidence>
<dbReference type="PROSITE" id="PS51462">
    <property type="entry name" value="NUDIX"/>
    <property type="match status" value="1"/>
</dbReference>
<dbReference type="InterPro" id="IPR015797">
    <property type="entry name" value="NUDIX_hydrolase-like_dom_sf"/>
</dbReference>
<keyword evidence="4" id="KW-0378">Hydrolase</keyword>
<dbReference type="PANTHER" id="PTHR12318:SF0">
    <property type="entry name" value="ACYL-COENZYME A DIPHOSPHATASE NUDT19"/>
    <property type="match status" value="1"/>
</dbReference>
<evidence type="ECO:0000256" key="1">
    <source>
        <dbReference type="ARBA" id="ARBA00001936"/>
    </source>
</evidence>
<dbReference type="Gene3D" id="3.90.79.10">
    <property type="entry name" value="Nucleoside Triphosphate Pyrophosphohydrolase"/>
    <property type="match status" value="1"/>
</dbReference>
<comment type="cofactor">
    <cofactor evidence="1">
        <name>Mn(2+)</name>
        <dbReference type="ChEBI" id="CHEBI:29035"/>
    </cofactor>
</comment>
<protein>
    <recommendedName>
        <fullName evidence="7">Nudix hydrolase domain-containing protein</fullName>
    </recommendedName>
</protein>
<dbReference type="GO" id="GO:0016818">
    <property type="term" value="F:hydrolase activity, acting on acid anhydrides, in phosphorus-containing anhydrides"/>
    <property type="evidence" value="ECO:0007669"/>
    <property type="project" value="InterPro"/>
</dbReference>
<evidence type="ECO:0000256" key="5">
    <source>
        <dbReference type="ARBA" id="ARBA00022842"/>
    </source>
</evidence>
<dbReference type="InterPro" id="IPR039121">
    <property type="entry name" value="NUDT19"/>
</dbReference>
<dbReference type="PANTHER" id="PTHR12318">
    <property type="entry name" value="TESTOSTERONE-REGULATED PROTEIN RP2"/>
    <property type="match status" value="1"/>
</dbReference>